<proteinExistence type="predicted"/>
<organism evidence="2 3">
    <name type="scientific">Petromyces alliaceus</name>
    <name type="common">Aspergillus alliaceus</name>
    <dbReference type="NCBI Taxonomy" id="209559"/>
    <lineage>
        <taxon>Eukaryota</taxon>
        <taxon>Fungi</taxon>
        <taxon>Dikarya</taxon>
        <taxon>Ascomycota</taxon>
        <taxon>Pezizomycotina</taxon>
        <taxon>Eurotiomycetes</taxon>
        <taxon>Eurotiomycetidae</taxon>
        <taxon>Eurotiales</taxon>
        <taxon>Aspergillaceae</taxon>
        <taxon>Aspergillus</taxon>
        <taxon>Aspergillus subgen. Circumdati</taxon>
    </lineage>
</organism>
<accession>A0A8H6E4A1</accession>
<sequence>MTPRPYEIYKVLSHPGFSVANSSASVGVSEAYLSRVGDSRKPSATPIYSPAFEETVVTGHIVAHLNVFVCPDEGGPLPSETDLFLTLRYVSPSGEEIYYTSTVGDPTPLTKGWTRVSMRKVNEKHLRHREYLPYRDYYSTGVLPVMPGEVYPVDVEIWLSNVVVEKGGKLVLEYPQETLGPRKFSGTIIRLIAPRKSCKEKTISISGRYMRIT</sequence>
<reference evidence="2 3" key="1">
    <citation type="submission" date="2019-04" db="EMBL/GenBank/DDBJ databases">
        <title>Aspergillus burnettii sp. nov., novel species from soil in southeast Queensland.</title>
        <authorList>
            <person name="Gilchrist C.L.M."/>
            <person name="Pitt J.I."/>
            <person name="Lange L."/>
            <person name="Lacey H.J."/>
            <person name="Vuong D."/>
            <person name="Midgley D.J."/>
            <person name="Greenfield P."/>
            <person name="Bradbury M."/>
            <person name="Lacey E."/>
            <person name="Busk P.K."/>
            <person name="Pilgaard B."/>
            <person name="Chooi Y.H."/>
            <person name="Piggott A.M."/>
        </authorList>
    </citation>
    <scope>NUCLEOTIDE SEQUENCE [LARGE SCALE GENOMIC DNA]</scope>
    <source>
        <strain evidence="2 3">FRR 5400</strain>
    </source>
</reference>
<gene>
    <name evidence="2" type="ORF">ETB97_003549</name>
</gene>
<feature type="domain" description="Xaa-Pro dipeptidyl-peptidase C-terminal" evidence="1">
    <location>
        <begin position="2"/>
        <end position="200"/>
    </location>
</feature>
<dbReference type="InterPro" id="IPR013736">
    <property type="entry name" value="Xaa-Pro_dipept_C"/>
</dbReference>
<keyword evidence="3" id="KW-1185">Reference proteome</keyword>
<evidence type="ECO:0000313" key="3">
    <source>
        <dbReference type="Proteomes" id="UP000541154"/>
    </source>
</evidence>
<dbReference type="GO" id="GO:0008239">
    <property type="term" value="F:dipeptidyl-peptidase activity"/>
    <property type="evidence" value="ECO:0007669"/>
    <property type="project" value="InterPro"/>
</dbReference>
<dbReference type="Pfam" id="PF08530">
    <property type="entry name" value="PepX_C"/>
    <property type="match status" value="1"/>
</dbReference>
<dbReference type="InterPro" id="IPR008979">
    <property type="entry name" value="Galactose-bd-like_sf"/>
</dbReference>
<dbReference type="Gene3D" id="2.60.120.260">
    <property type="entry name" value="Galactose-binding domain-like"/>
    <property type="match status" value="1"/>
</dbReference>
<dbReference type="SMART" id="SM00939">
    <property type="entry name" value="PepX_C"/>
    <property type="match status" value="1"/>
</dbReference>
<dbReference type="EMBL" id="SPNV01000184">
    <property type="protein sequence ID" value="KAF5858946.1"/>
    <property type="molecule type" value="Genomic_DNA"/>
</dbReference>
<evidence type="ECO:0000313" key="2">
    <source>
        <dbReference type="EMBL" id="KAF5858946.1"/>
    </source>
</evidence>
<dbReference type="SUPFAM" id="SSF49785">
    <property type="entry name" value="Galactose-binding domain-like"/>
    <property type="match status" value="1"/>
</dbReference>
<dbReference type="AlphaFoldDB" id="A0A8H6E4A1"/>
<dbReference type="Proteomes" id="UP000541154">
    <property type="component" value="Unassembled WGS sequence"/>
</dbReference>
<evidence type="ECO:0000259" key="1">
    <source>
        <dbReference type="SMART" id="SM00939"/>
    </source>
</evidence>
<comment type="caution">
    <text evidence="2">The sequence shown here is derived from an EMBL/GenBank/DDBJ whole genome shotgun (WGS) entry which is preliminary data.</text>
</comment>
<name>A0A8H6E4A1_PETAA</name>
<protein>
    <recommendedName>
        <fullName evidence="1">Xaa-Pro dipeptidyl-peptidase C-terminal domain-containing protein</fullName>
    </recommendedName>
</protein>